<dbReference type="InterPro" id="IPR012902">
    <property type="entry name" value="N_methyl_site"/>
</dbReference>
<comment type="subcellular location">
    <subcellularLocation>
        <location evidence="1 9">Cell inner membrane</location>
        <topology evidence="1 9">Single-pass membrane protein</topology>
    </subcellularLocation>
</comment>
<comment type="function">
    <text evidence="9">Component of the type II secretion system required for the energy-dependent secretion of extracellular factors such as proteases and toxins from the periplasm.</text>
</comment>
<dbReference type="PATRIC" id="fig|1217703.3.peg.1802"/>
<evidence type="ECO:0000313" key="12">
    <source>
        <dbReference type="Proteomes" id="UP000013261"/>
    </source>
</evidence>
<evidence type="ECO:0000256" key="4">
    <source>
        <dbReference type="ARBA" id="ARBA00022481"/>
    </source>
</evidence>
<evidence type="ECO:0000256" key="8">
    <source>
        <dbReference type="ARBA" id="ARBA00023136"/>
    </source>
</evidence>
<accession>N9L6H9</accession>
<dbReference type="HOGENOM" id="CLU_121289_0_0_6"/>
<sequence>MKIKYSEDLSLRSYNVNLCTRSIAFGLAVDLKHHTSSIAFGLAAGPSARQRPAHFEHSSLSSCEAVLLREKRCFTIPATRSIASRLAVDLKHHTSSIAFGLAAGPSGARQRPASGFTLLEVMVALAIFAVAAIALTKVAMQYTQSTSNAILRTKAQFVGMNEVAMMEINQEWLEGTQSKQVTSQGETWQIDKKAQSTISPKIQRIELQVSLFNNEQGKVEAGITNLVFFNYPAKARTQ</sequence>
<dbReference type="Pfam" id="PF02501">
    <property type="entry name" value="T2SSI"/>
    <property type="match status" value="1"/>
</dbReference>
<comment type="similarity">
    <text evidence="2 9">Belongs to the GSP I family.</text>
</comment>
<dbReference type="eggNOG" id="COG2165">
    <property type="taxonomic scope" value="Bacteria"/>
</dbReference>
<evidence type="ECO:0000256" key="2">
    <source>
        <dbReference type="ARBA" id="ARBA00008358"/>
    </source>
</evidence>
<dbReference type="PANTHER" id="PTHR38779">
    <property type="entry name" value="TYPE II SECRETION SYSTEM PROTEIN I-RELATED"/>
    <property type="match status" value="1"/>
</dbReference>
<dbReference type="Gene3D" id="3.30.1300.30">
    <property type="entry name" value="GSPII I/J protein-like"/>
    <property type="match status" value="1"/>
</dbReference>
<dbReference type="NCBIfam" id="TIGR02532">
    <property type="entry name" value="IV_pilin_GFxxxE"/>
    <property type="match status" value="1"/>
</dbReference>
<evidence type="ECO:0000256" key="1">
    <source>
        <dbReference type="ARBA" id="ARBA00004377"/>
    </source>
</evidence>
<keyword evidence="3" id="KW-1003">Cell membrane</keyword>
<evidence type="ECO:0000259" key="10">
    <source>
        <dbReference type="Pfam" id="PF02501"/>
    </source>
</evidence>
<keyword evidence="12" id="KW-1185">Reference proteome</keyword>
<evidence type="ECO:0000256" key="3">
    <source>
        <dbReference type="ARBA" id="ARBA00022475"/>
    </source>
</evidence>
<evidence type="ECO:0000256" key="6">
    <source>
        <dbReference type="ARBA" id="ARBA00022692"/>
    </source>
</evidence>
<feature type="transmembrane region" description="Helical" evidence="9">
    <location>
        <begin position="116"/>
        <end position="135"/>
    </location>
</feature>
<dbReference type="InterPro" id="IPR045584">
    <property type="entry name" value="Pilin-like"/>
</dbReference>
<gene>
    <name evidence="11" type="ORF">F904_01861</name>
</gene>
<keyword evidence="7 9" id="KW-1133">Transmembrane helix</keyword>
<dbReference type="AlphaFoldDB" id="N9L6H9"/>
<dbReference type="GO" id="GO:0015627">
    <property type="term" value="C:type II protein secretion system complex"/>
    <property type="evidence" value="ECO:0007669"/>
    <property type="project" value="UniProtKB-UniRule"/>
</dbReference>
<comment type="subunit">
    <text evidence="9">Type II secretion is composed of four main components: the outer membrane complex, the inner membrane complex, the cytoplasmic secretion ATPase and the periplasm-spanning pseudopilus.</text>
</comment>
<evidence type="ECO:0000256" key="7">
    <source>
        <dbReference type="ARBA" id="ARBA00022989"/>
    </source>
</evidence>
<keyword evidence="4 9" id="KW-0488">Methylation</keyword>
<reference evidence="11 12" key="1">
    <citation type="submission" date="2013-02" db="EMBL/GenBank/DDBJ databases">
        <title>The Genome Sequence of Acinetobacter sp. ANC 4105.</title>
        <authorList>
            <consortium name="The Broad Institute Genome Sequencing Platform"/>
            <consortium name="The Broad Institute Genome Sequencing Center for Infectious Disease"/>
            <person name="Cerqueira G."/>
            <person name="Feldgarden M."/>
            <person name="Courvalin P."/>
            <person name="Perichon B."/>
            <person name="Grillot-Courvalin C."/>
            <person name="Clermont D."/>
            <person name="Rocha E."/>
            <person name="Yoon E.-J."/>
            <person name="Nemec A."/>
            <person name="Walker B."/>
            <person name="Young S.K."/>
            <person name="Zeng Q."/>
            <person name="Gargeya S."/>
            <person name="Fitzgerald M."/>
            <person name="Haas B."/>
            <person name="Abouelleil A."/>
            <person name="Alvarado L."/>
            <person name="Arachchi H.M."/>
            <person name="Berlin A.M."/>
            <person name="Chapman S.B."/>
            <person name="Dewar J."/>
            <person name="Goldberg J."/>
            <person name="Griggs A."/>
            <person name="Gujja S."/>
            <person name="Hansen M."/>
            <person name="Howarth C."/>
            <person name="Imamovic A."/>
            <person name="Larimer J."/>
            <person name="McCowan C."/>
            <person name="Murphy C."/>
            <person name="Neiman D."/>
            <person name="Pearson M."/>
            <person name="Priest M."/>
            <person name="Roberts A."/>
            <person name="Saif S."/>
            <person name="Shea T."/>
            <person name="Sisk P."/>
            <person name="Sykes S."/>
            <person name="Wortman J."/>
            <person name="Nusbaum C."/>
            <person name="Birren B."/>
        </authorList>
    </citation>
    <scope>NUCLEOTIDE SEQUENCE [LARGE SCALE GENOMIC DNA]</scope>
    <source>
        <strain evidence="11 12">ANC 4105</strain>
    </source>
</reference>
<organism evidence="11 12">
    <name type="scientific">Acinetobacter dispersus</name>
    <dbReference type="NCBI Taxonomy" id="70348"/>
    <lineage>
        <taxon>Bacteria</taxon>
        <taxon>Pseudomonadati</taxon>
        <taxon>Pseudomonadota</taxon>
        <taxon>Gammaproteobacteria</taxon>
        <taxon>Moraxellales</taxon>
        <taxon>Moraxellaceae</taxon>
        <taxon>Acinetobacter</taxon>
    </lineage>
</organism>
<comment type="PTM">
    <text evidence="9">Cleaved by prepilin peptidase.</text>
</comment>
<dbReference type="EMBL" id="APRL01000013">
    <property type="protein sequence ID" value="ENW91923.1"/>
    <property type="molecule type" value="Genomic_DNA"/>
</dbReference>
<feature type="domain" description="Type II secretion system protein GspI C-terminal" evidence="10">
    <location>
        <begin position="152"/>
        <end position="213"/>
    </location>
</feature>
<dbReference type="Pfam" id="PF07963">
    <property type="entry name" value="N_methyl"/>
    <property type="match status" value="1"/>
</dbReference>
<dbReference type="SUPFAM" id="SSF54523">
    <property type="entry name" value="Pili subunits"/>
    <property type="match status" value="1"/>
</dbReference>
<dbReference type="PANTHER" id="PTHR38779:SF2">
    <property type="entry name" value="TYPE II SECRETION SYSTEM PROTEIN I-RELATED"/>
    <property type="match status" value="1"/>
</dbReference>
<evidence type="ECO:0000256" key="9">
    <source>
        <dbReference type="RuleBase" id="RU368030"/>
    </source>
</evidence>
<dbReference type="GO" id="GO:0015628">
    <property type="term" value="P:protein secretion by the type II secretion system"/>
    <property type="evidence" value="ECO:0007669"/>
    <property type="project" value="UniProtKB-UniRule"/>
</dbReference>
<dbReference type="Proteomes" id="UP000013261">
    <property type="component" value="Unassembled WGS sequence"/>
</dbReference>
<evidence type="ECO:0000313" key="11">
    <source>
        <dbReference type="EMBL" id="ENW91923.1"/>
    </source>
</evidence>
<comment type="caution">
    <text evidence="11">The sequence shown here is derived from an EMBL/GenBank/DDBJ whole genome shotgun (WGS) entry which is preliminary data.</text>
</comment>
<keyword evidence="5 9" id="KW-0997">Cell inner membrane</keyword>
<keyword evidence="6 9" id="KW-0812">Transmembrane</keyword>
<protein>
    <recommendedName>
        <fullName evidence="9">Type II secretion system protein I</fullName>
        <shortName evidence="9">T2SS minor pseudopilin I</shortName>
    </recommendedName>
</protein>
<dbReference type="InterPro" id="IPR003413">
    <property type="entry name" value="T2SS_GspI_C"/>
</dbReference>
<name>N9L6H9_9GAMM</name>
<keyword evidence="8 9" id="KW-0472">Membrane</keyword>
<proteinExistence type="inferred from homology"/>
<dbReference type="NCBIfam" id="TIGR01707">
    <property type="entry name" value="gspI"/>
    <property type="match status" value="1"/>
</dbReference>
<dbReference type="InterPro" id="IPR010052">
    <property type="entry name" value="T2SS_protein-GspI"/>
</dbReference>
<dbReference type="GO" id="GO:0005886">
    <property type="term" value="C:plasma membrane"/>
    <property type="evidence" value="ECO:0007669"/>
    <property type="project" value="UniProtKB-SubCell"/>
</dbReference>
<evidence type="ECO:0000256" key="5">
    <source>
        <dbReference type="ARBA" id="ARBA00022519"/>
    </source>
</evidence>